<feature type="transmembrane region" description="Helical" evidence="1">
    <location>
        <begin position="79"/>
        <end position="96"/>
    </location>
</feature>
<dbReference type="EMBL" id="BAAANB010000001">
    <property type="protein sequence ID" value="GAA2019136.1"/>
    <property type="molecule type" value="Genomic_DNA"/>
</dbReference>
<evidence type="ECO:0000313" key="2">
    <source>
        <dbReference type="EMBL" id="GAA2019136.1"/>
    </source>
</evidence>
<keyword evidence="1" id="KW-1133">Transmembrane helix</keyword>
<accession>A0ABP5F7K9</accession>
<feature type="transmembrane region" description="Helical" evidence="1">
    <location>
        <begin position="163"/>
        <end position="183"/>
    </location>
</feature>
<proteinExistence type="predicted"/>
<keyword evidence="1" id="KW-0812">Transmembrane</keyword>
<feature type="transmembrane region" description="Helical" evidence="1">
    <location>
        <begin position="102"/>
        <end position="122"/>
    </location>
</feature>
<gene>
    <name evidence="2" type="ORF">GCM10009740_04010</name>
</gene>
<organism evidence="2 3">
    <name type="scientific">Terrabacter terrae</name>
    <dbReference type="NCBI Taxonomy" id="318434"/>
    <lineage>
        <taxon>Bacteria</taxon>
        <taxon>Bacillati</taxon>
        <taxon>Actinomycetota</taxon>
        <taxon>Actinomycetes</taxon>
        <taxon>Micrococcales</taxon>
        <taxon>Intrasporangiaceae</taxon>
        <taxon>Terrabacter</taxon>
    </lineage>
</organism>
<feature type="transmembrane region" description="Helical" evidence="1">
    <location>
        <begin position="35"/>
        <end position="58"/>
    </location>
</feature>
<keyword evidence="1" id="KW-0472">Membrane</keyword>
<sequence length="187" mass="18475">MVLGFACAYAIASARATPLSSLVAALVVTAGLGAGAHVATGAFTWSGLAVLPMALVALRLWRTEQDPTTAPTKRPGAQLVVRAVLAGVLVAGLSTASHLLGAGLVGVLAGVPLVMSVVAPSIHRDAGSPAARSMLRGGLTVVPGTATFAAVLAVTLVPLGGPVAFATAGVAMALVNVGVTRWGDRIR</sequence>
<protein>
    <submittedName>
        <fullName evidence="2">Uncharacterized protein</fullName>
    </submittedName>
</protein>
<feature type="transmembrane region" description="Helical" evidence="1">
    <location>
        <begin position="134"/>
        <end position="157"/>
    </location>
</feature>
<name>A0ABP5F7K9_9MICO</name>
<keyword evidence="3" id="KW-1185">Reference proteome</keyword>
<evidence type="ECO:0000256" key="1">
    <source>
        <dbReference type="SAM" id="Phobius"/>
    </source>
</evidence>
<reference evidence="3" key="1">
    <citation type="journal article" date="2019" name="Int. J. Syst. Evol. Microbiol.">
        <title>The Global Catalogue of Microorganisms (GCM) 10K type strain sequencing project: providing services to taxonomists for standard genome sequencing and annotation.</title>
        <authorList>
            <consortium name="The Broad Institute Genomics Platform"/>
            <consortium name="The Broad Institute Genome Sequencing Center for Infectious Disease"/>
            <person name="Wu L."/>
            <person name="Ma J."/>
        </authorList>
    </citation>
    <scope>NUCLEOTIDE SEQUENCE [LARGE SCALE GENOMIC DNA]</scope>
    <source>
        <strain evidence="3">JCM 14283</strain>
    </source>
</reference>
<evidence type="ECO:0000313" key="3">
    <source>
        <dbReference type="Proteomes" id="UP001501285"/>
    </source>
</evidence>
<comment type="caution">
    <text evidence="2">The sequence shown here is derived from an EMBL/GenBank/DDBJ whole genome shotgun (WGS) entry which is preliminary data.</text>
</comment>
<dbReference type="Proteomes" id="UP001501285">
    <property type="component" value="Unassembled WGS sequence"/>
</dbReference>